<evidence type="ECO:0000313" key="1">
    <source>
        <dbReference type="EMBL" id="EHH26590.1"/>
    </source>
</evidence>
<reference evidence="1" key="1">
    <citation type="journal article" date="2011" name="Nat. Biotechnol.">
        <title>Genome sequencing and comparison of two nonhuman primate animal models, the cynomolgus and Chinese rhesus macaques.</title>
        <authorList>
            <person name="Yan G."/>
            <person name="Zhang G."/>
            <person name="Fang X."/>
            <person name="Zhang Y."/>
            <person name="Li C."/>
            <person name="Ling F."/>
            <person name="Cooper D.N."/>
            <person name="Li Q."/>
            <person name="Li Y."/>
            <person name="van Gool A.J."/>
            <person name="Du H."/>
            <person name="Chen J."/>
            <person name="Chen R."/>
            <person name="Zhang P."/>
            <person name="Huang Z."/>
            <person name="Thompson J.R."/>
            <person name="Meng Y."/>
            <person name="Bai Y."/>
            <person name="Wang J."/>
            <person name="Zhuo M."/>
            <person name="Wang T."/>
            <person name="Huang Y."/>
            <person name="Wei L."/>
            <person name="Li J."/>
            <person name="Wang Z."/>
            <person name="Hu H."/>
            <person name="Yang P."/>
            <person name="Le L."/>
            <person name="Stenson P.D."/>
            <person name="Li B."/>
            <person name="Liu X."/>
            <person name="Ball E.V."/>
            <person name="An N."/>
            <person name="Huang Q."/>
            <person name="Zhang Y."/>
            <person name="Fan W."/>
            <person name="Zhang X."/>
            <person name="Li Y."/>
            <person name="Wang W."/>
            <person name="Katze M.G."/>
            <person name="Su B."/>
            <person name="Nielsen R."/>
            <person name="Yang H."/>
            <person name="Wang J."/>
            <person name="Wang X."/>
            <person name="Wang J."/>
        </authorList>
    </citation>
    <scope>NUCLEOTIDE SEQUENCE [LARGE SCALE GENOMIC DNA]</scope>
    <source>
        <strain evidence="1">CR-5</strain>
    </source>
</reference>
<name>G7MUS4_MACMU</name>
<proteinExistence type="predicted"/>
<sequence length="121" mass="13897">MFLSLKMFCWGQHAVVLRISPFSDDLLLTSDTYRDSAGACQSSHTSRNIRIGHRKSQDIHLALFWEQEMHFLGWAWWITPVIPGLWDYRREPPHPACLTSFNSVTVDDVPPRPSSHATCES</sequence>
<dbReference type="Proteomes" id="UP000013456">
    <property type="component" value="Chromosome 6"/>
</dbReference>
<accession>G7MUS4</accession>
<protein>
    <submittedName>
        <fullName evidence="1">Uncharacterized protein</fullName>
    </submittedName>
</protein>
<dbReference type="AlphaFoldDB" id="G7MUS4"/>
<organism evidence="1">
    <name type="scientific">Macaca mulatta</name>
    <name type="common">Rhesus macaque</name>
    <dbReference type="NCBI Taxonomy" id="9544"/>
    <lineage>
        <taxon>Eukaryota</taxon>
        <taxon>Metazoa</taxon>
        <taxon>Chordata</taxon>
        <taxon>Craniata</taxon>
        <taxon>Vertebrata</taxon>
        <taxon>Euteleostomi</taxon>
        <taxon>Mammalia</taxon>
        <taxon>Eutheria</taxon>
        <taxon>Euarchontoglires</taxon>
        <taxon>Primates</taxon>
        <taxon>Haplorrhini</taxon>
        <taxon>Catarrhini</taxon>
        <taxon>Cercopithecidae</taxon>
        <taxon>Cercopithecinae</taxon>
        <taxon>Macaca</taxon>
    </lineage>
</organism>
<dbReference type="EMBL" id="CM001258">
    <property type="protein sequence ID" value="EHH26590.1"/>
    <property type="molecule type" value="Genomic_DNA"/>
</dbReference>
<gene>
    <name evidence="1" type="ORF">EGK_16600</name>
</gene>